<feature type="domain" description="Histidine kinase" evidence="6">
    <location>
        <begin position="261"/>
        <end position="461"/>
    </location>
</feature>
<dbReference type="Gene3D" id="1.10.287.130">
    <property type="match status" value="1"/>
</dbReference>
<organism evidence="7 8">
    <name type="scientific">Nostoc flagelliforme FACHB-838</name>
    <dbReference type="NCBI Taxonomy" id="2692904"/>
    <lineage>
        <taxon>Bacteria</taxon>
        <taxon>Bacillati</taxon>
        <taxon>Cyanobacteriota</taxon>
        <taxon>Cyanophyceae</taxon>
        <taxon>Nostocales</taxon>
        <taxon>Nostocaceae</taxon>
        <taxon>Nostoc</taxon>
    </lineage>
</organism>
<dbReference type="PROSITE" id="PS50109">
    <property type="entry name" value="HIS_KIN"/>
    <property type="match status" value="1"/>
</dbReference>
<dbReference type="PANTHER" id="PTHR43065">
    <property type="entry name" value="SENSOR HISTIDINE KINASE"/>
    <property type="match status" value="1"/>
</dbReference>
<dbReference type="PRINTS" id="PR00344">
    <property type="entry name" value="BCTRLSENSOR"/>
</dbReference>
<dbReference type="PROSITE" id="PS50042">
    <property type="entry name" value="CNMP_BINDING_3"/>
    <property type="match status" value="1"/>
</dbReference>
<dbReference type="InterPro" id="IPR000595">
    <property type="entry name" value="cNMP-bd_dom"/>
</dbReference>
<keyword evidence="3" id="KW-0808">Transferase</keyword>
<evidence type="ECO:0000256" key="3">
    <source>
        <dbReference type="ARBA" id="ARBA00022777"/>
    </source>
</evidence>
<evidence type="ECO:0000259" key="5">
    <source>
        <dbReference type="PROSITE" id="PS50042"/>
    </source>
</evidence>
<keyword evidence="8" id="KW-1185">Reference proteome</keyword>
<accession>A0ABR8DRX4</accession>
<dbReference type="SMART" id="SM00387">
    <property type="entry name" value="HATPase_c"/>
    <property type="match status" value="1"/>
</dbReference>
<evidence type="ECO:0000313" key="7">
    <source>
        <dbReference type="EMBL" id="MBD2531888.1"/>
    </source>
</evidence>
<dbReference type="InterPro" id="IPR004358">
    <property type="entry name" value="Sig_transdc_His_kin-like_C"/>
</dbReference>
<reference evidence="7 8" key="1">
    <citation type="journal article" date="2020" name="ISME J.">
        <title>Comparative genomics reveals insights into cyanobacterial evolution and habitat adaptation.</title>
        <authorList>
            <person name="Chen M.Y."/>
            <person name="Teng W.K."/>
            <person name="Zhao L."/>
            <person name="Hu C.X."/>
            <person name="Zhou Y.K."/>
            <person name="Han B.P."/>
            <person name="Song L.R."/>
            <person name="Shu W.S."/>
        </authorList>
    </citation>
    <scope>NUCLEOTIDE SEQUENCE [LARGE SCALE GENOMIC DNA]</scope>
    <source>
        <strain evidence="7 8">FACHB-838</strain>
    </source>
</reference>
<dbReference type="Gene3D" id="2.60.120.10">
    <property type="entry name" value="Jelly Rolls"/>
    <property type="match status" value="1"/>
</dbReference>
<dbReference type="InterPro" id="IPR005467">
    <property type="entry name" value="His_kinase_dom"/>
</dbReference>
<dbReference type="SMART" id="SM00100">
    <property type="entry name" value="cNMP"/>
    <property type="match status" value="1"/>
</dbReference>
<name>A0ABR8DRX4_9NOSO</name>
<dbReference type="Gene3D" id="3.30.565.10">
    <property type="entry name" value="Histidine kinase-like ATPase, C-terminal domain"/>
    <property type="match status" value="1"/>
</dbReference>
<dbReference type="InterPro" id="IPR014710">
    <property type="entry name" value="RmlC-like_jellyroll"/>
</dbReference>
<dbReference type="InterPro" id="IPR003594">
    <property type="entry name" value="HATPase_dom"/>
</dbReference>
<evidence type="ECO:0000256" key="4">
    <source>
        <dbReference type="ARBA" id="ARBA00023012"/>
    </source>
</evidence>
<dbReference type="Pfam" id="PF02518">
    <property type="entry name" value="HATPase_c"/>
    <property type="match status" value="1"/>
</dbReference>
<dbReference type="EC" id="2.7.13.3" evidence="2"/>
<evidence type="ECO:0000256" key="2">
    <source>
        <dbReference type="ARBA" id="ARBA00012438"/>
    </source>
</evidence>
<protein>
    <recommendedName>
        <fullName evidence="2">histidine kinase</fullName>
        <ecNumber evidence="2">2.7.13.3</ecNumber>
    </recommendedName>
</protein>
<dbReference type="PANTHER" id="PTHR43065:SF48">
    <property type="entry name" value="HISTIDINE KINASE"/>
    <property type="match status" value="1"/>
</dbReference>
<dbReference type="SUPFAM" id="SSF55874">
    <property type="entry name" value="ATPase domain of HSP90 chaperone/DNA topoisomerase II/histidine kinase"/>
    <property type="match status" value="1"/>
</dbReference>
<evidence type="ECO:0000313" key="8">
    <source>
        <dbReference type="Proteomes" id="UP000623440"/>
    </source>
</evidence>
<dbReference type="EMBL" id="JACJSI010000044">
    <property type="protein sequence ID" value="MBD2531888.1"/>
    <property type="molecule type" value="Genomic_DNA"/>
</dbReference>
<keyword evidence="3" id="KW-0418">Kinase</keyword>
<dbReference type="Proteomes" id="UP000623440">
    <property type="component" value="Unassembled WGS sequence"/>
</dbReference>
<dbReference type="CDD" id="cd00038">
    <property type="entry name" value="CAP_ED"/>
    <property type="match status" value="1"/>
</dbReference>
<comment type="catalytic activity">
    <reaction evidence="1">
        <text>ATP + protein L-histidine = ADP + protein N-phospho-L-histidine.</text>
        <dbReference type="EC" id="2.7.13.3"/>
    </reaction>
</comment>
<dbReference type="InterPro" id="IPR018490">
    <property type="entry name" value="cNMP-bd_dom_sf"/>
</dbReference>
<dbReference type="InterPro" id="IPR036890">
    <property type="entry name" value="HATPase_C_sf"/>
</dbReference>
<comment type="caution">
    <text evidence="7">The sequence shown here is derived from an EMBL/GenBank/DDBJ whole genome shotgun (WGS) entry which is preliminary data.</text>
</comment>
<sequence length="486" mass="54436">MLDALRQVSLFAQLTNEQLQWLSEHSCELCLVSGEYIAIEGEPLDYFYVLIEGEIEFTKKVGNAEKHVMSFGAGTYTGHELILLDAPHHLVNVRAVKPSYMLKWDTDTFWEMLTTCPSITRDLLIITAQRVQMLESMSQHHQKLIALGTLAAGLAHELNNPATAVVRGGKHLHKIFQQLPYLGLKLNHQQMTKEQLLFLDNLLHSVIVRAETPCDLEDLLAQSDHEQEVTAWLDLHNVPDGWKIVSSLVRGGLDTQCLDTIVEHLSPESLTEVLAWLDATLTGIELLDEIDQSSGRISELVKAIKEYSYMDQAPMQEVDIHQGVESTLTILGHKLKGGISLTRDYDQSLPLISVYGSELNQVWTNLIDNAIDAMSGRGQIRIRTAQENKCVLVEIANNGPAIPPEIQERIFEPFFTTKGVGQGTGLGLVISYRIVEKHKGEIRLFSEPGNTRFQVILPISLSETISECHQCQFIPSDNTTMQFIHS</sequence>
<evidence type="ECO:0000259" key="6">
    <source>
        <dbReference type="PROSITE" id="PS50109"/>
    </source>
</evidence>
<feature type="domain" description="Cyclic nucleotide-binding" evidence="5">
    <location>
        <begin position="10"/>
        <end position="130"/>
    </location>
</feature>
<dbReference type="RefSeq" id="WP_190942554.1">
    <property type="nucleotide sequence ID" value="NZ_JACJSI010000044.1"/>
</dbReference>
<proteinExistence type="predicted"/>
<gene>
    <name evidence="7" type="ORF">H6G97_20790</name>
</gene>
<dbReference type="Pfam" id="PF00027">
    <property type="entry name" value="cNMP_binding"/>
    <property type="match status" value="1"/>
</dbReference>
<dbReference type="SUPFAM" id="SSF51206">
    <property type="entry name" value="cAMP-binding domain-like"/>
    <property type="match status" value="1"/>
</dbReference>
<evidence type="ECO:0000256" key="1">
    <source>
        <dbReference type="ARBA" id="ARBA00000085"/>
    </source>
</evidence>
<keyword evidence="4" id="KW-0902">Two-component regulatory system</keyword>